<dbReference type="Gene3D" id="3.40.50.300">
    <property type="entry name" value="P-loop containing nucleotide triphosphate hydrolases"/>
    <property type="match status" value="1"/>
</dbReference>
<comment type="caution">
    <text evidence="1">The sequence shown here is derived from an EMBL/GenBank/DDBJ whole genome shotgun (WGS) entry which is preliminary data.</text>
</comment>
<accession>X0VE17</accession>
<name>X0VE17_9ZZZZ</name>
<reference evidence="1" key="1">
    <citation type="journal article" date="2014" name="Front. Microbiol.">
        <title>High frequency of phylogenetically diverse reductive dehalogenase-homologous genes in deep subseafloor sedimentary metagenomes.</title>
        <authorList>
            <person name="Kawai M."/>
            <person name="Futagami T."/>
            <person name="Toyoda A."/>
            <person name="Takaki Y."/>
            <person name="Nishi S."/>
            <person name="Hori S."/>
            <person name="Arai W."/>
            <person name="Tsubouchi T."/>
            <person name="Morono Y."/>
            <person name="Uchiyama I."/>
            <person name="Ito T."/>
            <person name="Fujiyama A."/>
            <person name="Inagaki F."/>
            <person name="Takami H."/>
        </authorList>
    </citation>
    <scope>NUCLEOTIDE SEQUENCE</scope>
    <source>
        <strain evidence="1">Expedition CK06-06</strain>
    </source>
</reference>
<sequence>MIKLMPATAPAHLKLGVFGDTATGKTYTAAKIMAQFCAKFTPDKRVAMFDTEPSAGYVAGMVKEITGKELLVIQSRSFADLLEFCALCKEEGHIAIIDSITHPWRTLMTDFIDAKKSRVKGAGGNQKNVRLSLKDWMPIKDMWAKFTESYCYDPYHCCMCGREGDRWDTVEDDEGNSEMQKVGVKMKTETETGFEPSLLLNMKLKGD</sequence>
<evidence type="ECO:0000313" key="1">
    <source>
        <dbReference type="EMBL" id="GAF98810.1"/>
    </source>
</evidence>
<dbReference type="SUPFAM" id="SSF52540">
    <property type="entry name" value="P-loop containing nucleoside triphosphate hydrolases"/>
    <property type="match status" value="1"/>
</dbReference>
<dbReference type="InterPro" id="IPR027417">
    <property type="entry name" value="P-loop_NTPase"/>
</dbReference>
<dbReference type="EMBL" id="BARS01010969">
    <property type="protein sequence ID" value="GAF98810.1"/>
    <property type="molecule type" value="Genomic_DNA"/>
</dbReference>
<feature type="non-terminal residue" evidence="1">
    <location>
        <position position="207"/>
    </location>
</feature>
<gene>
    <name evidence="1" type="ORF">S01H1_20133</name>
</gene>
<dbReference type="Pfam" id="PF13479">
    <property type="entry name" value="AAA_24"/>
    <property type="match status" value="1"/>
</dbReference>
<dbReference type="AlphaFoldDB" id="X0VE17"/>
<organism evidence="1">
    <name type="scientific">marine sediment metagenome</name>
    <dbReference type="NCBI Taxonomy" id="412755"/>
    <lineage>
        <taxon>unclassified sequences</taxon>
        <taxon>metagenomes</taxon>
        <taxon>ecological metagenomes</taxon>
    </lineage>
</organism>
<protein>
    <submittedName>
        <fullName evidence="1">Uncharacterized protein</fullName>
    </submittedName>
</protein>
<proteinExistence type="predicted"/>